<reference evidence="1 2" key="1">
    <citation type="submission" date="2023-07" db="EMBL/GenBank/DDBJ databases">
        <title>Genomic Encyclopedia of Type Strains, Phase IV (KMG-IV): sequencing the most valuable type-strain genomes for metagenomic binning, comparative biology and taxonomic classification.</title>
        <authorList>
            <person name="Goeker M."/>
        </authorList>
    </citation>
    <scope>NUCLEOTIDE SEQUENCE [LARGE SCALE GENOMIC DNA]</scope>
    <source>
        <strain evidence="1 2">DSM 27848</strain>
    </source>
</reference>
<evidence type="ECO:0000313" key="2">
    <source>
        <dbReference type="Proteomes" id="UP001232343"/>
    </source>
</evidence>
<accession>A0ABU0D6R4</accession>
<organism evidence="1 2">
    <name type="scientific">Lederbergia wuyishanensis</name>
    <dbReference type="NCBI Taxonomy" id="1347903"/>
    <lineage>
        <taxon>Bacteria</taxon>
        <taxon>Bacillati</taxon>
        <taxon>Bacillota</taxon>
        <taxon>Bacilli</taxon>
        <taxon>Bacillales</taxon>
        <taxon>Bacillaceae</taxon>
        <taxon>Lederbergia</taxon>
    </lineage>
</organism>
<protein>
    <submittedName>
        <fullName evidence="1">Uncharacterized protein YfbU (UPF0304 family)</fullName>
    </submittedName>
</protein>
<name>A0ABU0D6R4_9BACI</name>
<dbReference type="Proteomes" id="UP001232343">
    <property type="component" value="Unassembled WGS sequence"/>
</dbReference>
<dbReference type="RefSeq" id="WP_244682382.1">
    <property type="nucleotide sequence ID" value="NZ_JALIRM010000011.1"/>
</dbReference>
<proteinExistence type="predicted"/>
<evidence type="ECO:0000313" key="1">
    <source>
        <dbReference type="EMBL" id="MDQ0344101.1"/>
    </source>
</evidence>
<keyword evidence="2" id="KW-1185">Reference proteome</keyword>
<sequence>MGPEESIEIYHAASPFYFPMEEKTRGIEVAYGMDEPLVTTNLHKGQPIRERYRFSGGYDENDEKEYIDFVKEIVKNGFPEGKYIIHGKAEFFTQNKDGTNQKSYKLMGDIGFSIMKW</sequence>
<gene>
    <name evidence="1" type="ORF">J2S14_002942</name>
</gene>
<comment type="caution">
    <text evidence="1">The sequence shown here is derived from an EMBL/GenBank/DDBJ whole genome shotgun (WGS) entry which is preliminary data.</text>
</comment>
<dbReference type="EMBL" id="JAUSUO010000008">
    <property type="protein sequence ID" value="MDQ0344101.1"/>
    <property type="molecule type" value="Genomic_DNA"/>
</dbReference>